<accession>A0A147BMV6</accession>
<protein>
    <submittedName>
        <fullName evidence="2">Protein berghei strain anka</fullName>
    </submittedName>
</protein>
<evidence type="ECO:0000256" key="1">
    <source>
        <dbReference type="SAM" id="Phobius"/>
    </source>
</evidence>
<keyword evidence="1" id="KW-0472">Membrane</keyword>
<proteinExistence type="predicted"/>
<name>A0A147BMV6_IXORI</name>
<evidence type="ECO:0000313" key="2">
    <source>
        <dbReference type="EMBL" id="JAR91812.1"/>
    </source>
</evidence>
<dbReference type="AlphaFoldDB" id="A0A147BMV6"/>
<dbReference type="EMBL" id="GEGO01003592">
    <property type="protein sequence ID" value="JAR91812.1"/>
    <property type="molecule type" value="Transcribed_RNA"/>
</dbReference>
<keyword evidence="1" id="KW-1133">Transmembrane helix</keyword>
<organism evidence="2">
    <name type="scientific">Ixodes ricinus</name>
    <name type="common">Common tick</name>
    <name type="synonym">Acarus ricinus</name>
    <dbReference type="NCBI Taxonomy" id="34613"/>
    <lineage>
        <taxon>Eukaryota</taxon>
        <taxon>Metazoa</taxon>
        <taxon>Ecdysozoa</taxon>
        <taxon>Arthropoda</taxon>
        <taxon>Chelicerata</taxon>
        <taxon>Arachnida</taxon>
        <taxon>Acari</taxon>
        <taxon>Parasitiformes</taxon>
        <taxon>Ixodida</taxon>
        <taxon>Ixodoidea</taxon>
        <taxon>Ixodidae</taxon>
        <taxon>Ixodinae</taxon>
        <taxon>Ixodes</taxon>
    </lineage>
</organism>
<keyword evidence="1" id="KW-0812">Transmembrane</keyword>
<sequence>MLFIFFFFLLLLLSILLLLLKLRHLSWVVYLSFVYIFLIRYFIYVLWCAMFISSRKVHQLNPNSCYSQTISRKR</sequence>
<feature type="transmembrane region" description="Helical" evidence="1">
    <location>
        <begin position="27"/>
        <end position="52"/>
    </location>
</feature>
<reference evidence="2" key="1">
    <citation type="journal article" date="2018" name="PLoS Negl. Trop. Dis.">
        <title>Sialome diversity of ticks revealed by RNAseq of single tick salivary glands.</title>
        <authorList>
            <person name="Perner J."/>
            <person name="Kropackova S."/>
            <person name="Kopacek P."/>
            <person name="Ribeiro J.M."/>
        </authorList>
    </citation>
    <scope>NUCLEOTIDE SEQUENCE</scope>
    <source>
        <strain evidence="2">Siblings of single egg batch collected in Ceske Budejovice</strain>
        <tissue evidence="2">Salivary glands</tissue>
    </source>
</reference>